<sequence>MSRSARRTPATQQDVADAAGVSRGLVSLALKGEGRMSEETRHRVLDAARALGYRTNAAAAELAARHSNRVAIVVPYLDNPFFDLLLRALRRRARQSGYTLVAFLSDLEDQAEHSTIDDVLSLRPAGLILPGTTLSVDELVDLARHVPLCVVDRTLPRKAGIPTVRLDEAHAARLSVTHLKEQGYERLAFLSPAKERHEPVALERLEANRAEAARQGLVLTEMSADGEVREALAAAMGQGDGPLGVIAYNDLLAIDVVAAGLALGVSIPEELGVSSYDNSALAERSELHVTSINQHPEQLMAYALSVVLGPEDAPADRTVPAGLIARGSTTRRG</sequence>
<dbReference type="Gene3D" id="1.10.260.40">
    <property type="entry name" value="lambda repressor-like DNA-binding domains"/>
    <property type="match status" value="1"/>
</dbReference>
<proteinExistence type="predicted"/>
<reference evidence="5 6" key="1">
    <citation type="submission" date="2020-11" db="EMBL/GenBank/DDBJ databases">
        <title>Actinomyces sp. ZJ750.</title>
        <authorList>
            <person name="Zhou J."/>
        </authorList>
    </citation>
    <scope>NUCLEOTIDE SEQUENCE [LARGE SCALE GENOMIC DNA]</scope>
    <source>
        <strain evidence="5 6">ZJ750</strain>
    </source>
</reference>
<dbReference type="PANTHER" id="PTHR30146">
    <property type="entry name" value="LACI-RELATED TRANSCRIPTIONAL REPRESSOR"/>
    <property type="match status" value="1"/>
</dbReference>
<accession>A0A7T0PWT0</accession>
<organism evidence="5 6">
    <name type="scientific">Actinomyces respiraculi</name>
    <dbReference type="NCBI Taxonomy" id="2744574"/>
    <lineage>
        <taxon>Bacteria</taxon>
        <taxon>Bacillati</taxon>
        <taxon>Actinomycetota</taxon>
        <taxon>Actinomycetes</taxon>
        <taxon>Actinomycetales</taxon>
        <taxon>Actinomycetaceae</taxon>
        <taxon>Actinomyces</taxon>
    </lineage>
</organism>
<dbReference type="Pfam" id="PF13377">
    <property type="entry name" value="Peripla_BP_3"/>
    <property type="match status" value="1"/>
</dbReference>
<dbReference type="RefSeq" id="WP_166855888.1">
    <property type="nucleotide sequence ID" value="NZ_CP063989.1"/>
</dbReference>
<dbReference type="EMBL" id="CP063989">
    <property type="protein sequence ID" value="QPL04885.1"/>
    <property type="molecule type" value="Genomic_DNA"/>
</dbReference>
<dbReference type="InterPro" id="IPR046335">
    <property type="entry name" value="LacI/GalR-like_sensor"/>
</dbReference>
<dbReference type="PROSITE" id="PS50932">
    <property type="entry name" value="HTH_LACI_2"/>
    <property type="match status" value="1"/>
</dbReference>
<feature type="domain" description="HTH lacI-type" evidence="4">
    <location>
        <begin position="10"/>
        <end position="64"/>
    </location>
</feature>
<dbReference type="AlphaFoldDB" id="A0A7T0PWT0"/>
<evidence type="ECO:0000256" key="1">
    <source>
        <dbReference type="ARBA" id="ARBA00023015"/>
    </source>
</evidence>
<dbReference type="InterPro" id="IPR010982">
    <property type="entry name" value="Lambda_DNA-bd_dom_sf"/>
</dbReference>
<evidence type="ECO:0000256" key="3">
    <source>
        <dbReference type="ARBA" id="ARBA00023163"/>
    </source>
</evidence>
<name>A0A7T0PWT0_9ACTO</name>
<dbReference type="GO" id="GO:0003700">
    <property type="term" value="F:DNA-binding transcription factor activity"/>
    <property type="evidence" value="ECO:0007669"/>
    <property type="project" value="TreeGrafter"/>
</dbReference>
<dbReference type="Proteomes" id="UP000594637">
    <property type="component" value="Chromosome"/>
</dbReference>
<dbReference type="SMART" id="SM00354">
    <property type="entry name" value="HTH_LACI"/>
    <property type="match status" value="1"/>
</dbReference>
<keyword evidence="1" id="KW-0805">Transcription regulation</keyword>
<gene>
    <name evidence="5" type="ORF">ID810_09050</name>
</gene>
<dbReference type="CDD" id="cd06267">
    <property type="entry name" value="PBP1_LacI_sugar_binding-like"/>
    <property type="match status" value="1"/>
</dbReference>
<dbReference type="GO" id="GO:0000976">
    <property type="term" value="F:transcription cis-regulatory region binding"/>
    <property type="evidence" value="ECO:0007669"/>
    <property type="project" value="TreeGrafter"/>
</dbReference>
<keyword evidence="2 5" id="KW-0238">DNA-binding</keyword>
<evidence type="ECO:0000313" key="6">
    <source>
        <dbReference type="Proteomes" id="UP000594637"/>
    </source>
</evidence>
<dbReference type="SUPFAM" id="SSF47413">
    <property type="entry name" value="lambda repressor-like DNA-binding domains"/>
    <property type="match status" value="1"/>
</dbReference>
<protein>
    <submittedName>
        <fullName evidence="5">LacI family DNA-binding transcriptional regulator</fullName>
    </submittedName>
</protein>
<keyword evidence="6" id="KW-1185">Reference proteome</keyword>
<dbReference type="CDD" id="cd01392">
    <property type="entry name" value="HTH_LacI"/>
    <property type="match status" value="1"/>
</dbReference>
<evidence type="ECO:0000256" key="2">
    <source>
        <dbReference type="ARBA" id="ARBA00023125"/>
    </source>
</evidence>
<evidence type="ECO:0000313" key="5">
    <source>
        <dbReference type="EMBL" id="QPL04885.1"/>
    </source>
</evidence>
<dbReference type="InterPro" id="IPR028082">
    <property type="entry name" value="Peripla_BP_I"/>
</dbReference>
<dbReference type="Pfam" id="PF00356">
    <property type="entry name" value="LacI"/>
    <property type="match status" value="1"/>
</dbReference>
<dbReference type="Gene3D" id="3.40.50.2300">
    <property type="match status" value="2"/>
</dbReference>
<dbReference type="PANTHER" id="PTHR30146:SF109">
    <property type="entry name" value="HTH-TYPE TRANSCRIPTIONAL REGULATOR GALS"/>
    <property type="match status" value="1"/>
</dbReference>
<dbReference type="InterPro" id="IPR000843">
    <property type="entry name" value="HTH_LacI"/>
</dbReference>
<dbReference type="SUPFAM" id="SSF53822">
    <property type="entry name" value="Periplasmic binding protein-like I"/>
    <property type="match status" value="1"/>
</dbReference>
<keyword evidence="3" id="KW-0804">Transcription</keyword>
<evidence type="ECO:0000259" key="4">
    <source>
        <dbReference type="PROSITE" id="PS50932"/>
    </source>
</evidence>
<dbReference type="KEGG" id="arep:ID810_09050"/>